<feature type="transmembrane region" description="Helical" evidence="6">
    <location>
        <begin position="755"/>
        <end position="780"/>
    </location>
</feature>
<comment type="caution">
    <text evidence="9">The sequence shown here is derived from an EMBL/GenBank/DDBJ whole genome shotgun (WGS) entry which is preliminary data.</text>
</comment>
<feature type="domain" description="ABC3 transporter permease C-terminal" evidence="7">
    <location>
        <begin position="295"/>
        <end position="406"/>
    </location>
</feature>
<evidence type="ECO:0000256" key="4">
    <source>
        <dbReference type="ARBA" id="ARBA00022989"/>
    </source>
</evidence>
<evidence type="ECO:0000259" key="8">
    <source>
        <dbReference type="Pfam" id="PF12704"/>
    </source>
</evidence>
<evidence type="ECO:0000313" key="10">
    <source>
        <dbReference type="Proteomes" id="UP001155034"/>
    </source>
</evidence>
<evidence type="ECO:0000256" key="2">
    <source>
        <dbReference type="ARBA" id="ARBA00022475"/>
    </source>
</evidence>
<dbReference type="Proteomes" id="UP001155034">
    <property type="component" value="Unassembled WGS sequence"/>
</dbReference>
<keyword evidence="2" id="KW-1003">Cell membrane</keyword>
<dbReference type="AlphaFoldDB" id="A0A9X2U363"/>
<feature type="domain" description="ABC3 transporter permease C-terminal" evidence="7">
    <location>
        <begin position="714"/>
        <end position="827"/>
    </location>
</feature>
<accession>A0A9X2U363</accession>
<dbReference type="InterPro" id="IPR050250">
    <property type="entry name" value="Macrolide_Exporter_MacB"/>
</dbReference>
<proteinExistence type="predicted"/>
<evidence type="ECO:0000256" key="6">
    <source>
        <dbReference type="SAM" id="Phobius"/>
    </source>
</evidence>
<dbReference type="RefSeq" id="WP_259083662.1">
    <property type="nucleotide sequence ID" value="NZ_JANTYZ010000005.1"/>
</dbReference>
<dbReference type="InterPro" id="IPR025857">
    <property type="entry name" value="MacB_PCD"/>
</dbReference>
<feature type="domain" description="MacB-like periplasmic core" evidence="8">
    <location>
        <begin position="440"/>
        <end position="668"/>
    </location>
</feature>
<dbReference type="PROSITE" id="PS51257">
    <property type="entry name" value="PROKAR_LIPOPROTEIN"/>
    <property type="match status" value="1"/>
</dbReference>
<feature type="transmembrane region" description="Helical" evidence="6">
    <location>
        <begin position="800"/>
        <end position="820"/>
    </location>
</feature>
<evidence type="ECO:0000256" key="3">
    <source>
        <dbReference type="ARBA" id="ARBA00022692"/>
    </source>
</evidence>
<feature type="transmembrane region" description="Helical" evidence="6">
    <location>
        <begin position="21"/>
        <end position="41"/>
    </location>
</feature>
<reference evidence="9" key="1">
    <citation type="submission" date="2022-08" db="EMBL/GenBank/DDBJ databases">
        <title>Genomic Encyclopedia of Type Strains, Phase V (KMG-V): Genome sequencing to study the core and pangenomes of soil and plant-associated prokaryotes.</title>
        <authorList>
            <person name="Whitman W."/>
        </authorList>
    </citation>
    <scope>NUCLEOTIDE SEQUENCE</scope>
    <source>
        <strain evidence="9">SP2016B</strain>
    </source>
</reference>
<dbReference type="GO" id="GO:0005886">
    <property type="term" value="C:plasma membrane"/>
    <property type="evidence" value="ECO:0007669"/>
    <property type="project" value="UniProtKB-SubCell"/>
</dbReference>
<evidence type="ECO:0000259" key="7">
    <source>
        <dbReference type="Pfam" id="PF02687"/>
    </source>
</evidence>
<feature type="transmembrane region" description="Helical" evidence="6">
    <location>
        <begin position="290"/>
        <end position="309"/>
    </location>
</feature>
<comment type="subcellular location">
    <subcellularLocation>
        <location evidence="1">Cell membrane</location>
        <topology evidence="1">Multi-pass membrane protein</topology>
    </subcellularLocation>
</comment>
<name>A0A9X2U363_9BACT</name>
<feature type="domain" description="MacB-like periplasmic core" evidence="8">
    <location>
        <begin position="21"/>
        <end position="247"/>
    </location>
</feature>
<keyword evidence="5 6" id="KW-0472">Membrane</keyword>
<evidence type="ECO:0000256" key="1">
    <source>
        <dbReference type="ARBA" id="ARBA00004651"/>
    </source>
</evidence>
<feature type="transmembrane region" description="Helical" evidence="6">
    <location>
        <begin position="383"/>
        <end position="408"/>
    </location>
</feature>
<dbReference type="InterPro" id="IPR003838">
    <property type="entry name" value="ABC3_permease_C"/>
</dbReference>
<sequence length="834" mass="90312">MLTNYIRIAVRSLRRRPGYAALNLVGLAVGMACCLLIGLYVQNELSYDRFHPASDRIVRVAQATDDGGLATIGDGIMPVLQNGIPQVERAVQVRESNSTLKLAREQDGTMTRFEEENVLFADSTFFDVFAGFELRRGDPSTALSRPGTIVLTLETARRYFGDEDPMGKTLIREGEDDQGLTVTGVLEPIPANSHLRFDFVTSMGTWFAALGYPAGYQSDSFWFPMAWTYARLQPDADRALVEQQVTEILASQRRAEVAERYAPTLQPLPSIHLHSNMEGDPAGQGSITQVYVFGAIALFVLLIAAVNFVNLATARATERATEVGVRKSIGAQRGQLVGQFLAESMLLSVGAAALALLITQAALPVFTTVLGKALAVGLWTNAVLWVGIVAIVLVTGVGAGSYPAFVLSGFRPVSVLKHLTARGRSRGAWLRKGLVVVQFAISVALIAATAVAYSQLEYLRTAQLGFNEEQIVTMDAEGNYRTLRTALARRPEVASVTGASVTPGLGGSGTFRYEINGEPPSDAQERINTQQVDTGFFETLGVETIAGRTLSADRRSDLGRAKPEDDTHFTTYYREQALVVNRATLDKFGWTPEEALGKRIRLYVLENETIYQDYEGEVVGVVENYHTTSLRQEISPVVYMPARLPPLDPGKGPQVAVSSILVRMAPGTLSQGWEALRSAWTEVLPTEPFAASILADRLQAQYASEQRLGQVVGIFSVLALFVACLGLFGLATYTTQQRTKEIGIRKAVGASVTSIVGLLSADFLKLVAGAILIGTPLAYLAVQRWLQNFAYHVDLGPVPFVLAAGSALAIAGLTVSYHALRAARTDPATTLRDE</sequence>
<keyword evidence="3 6" id="KW-0812">Transmembrane</keyword>
<evidence type="ECO:0000313" key="9">
    <source>
        <dbReference type="EMBL" id="MCS3865636.1"/>
    </source>
</evidence>
<organism evidence="9 10">
    <name type="scientific">Salinibacter ruber</name>
    <dbReference type="NCBI Taxonomy" id="146919"/>
    <lineage>
        <taxon>Bacteria</taxon>
        <taxon>Pseudomonadati</taxon>
        <taxon>Rhodothermota</taxon>
        <taxon>Rhodothermia</taxon>
        <taxon>Rhodothermales</taxon>
        <taxon>Salinibacteraceae</taxon>
        <taxon>Salinibacter</taxon>
    </lineage>
</organism>
<dbReference type="PANTHER" id="PTHR30572:SF18">
    <property type="entry name" value="ABC-TYPE MACROLIDE FAMILY EXPORT SYSTEM PERMEASE COMPONENT 2"/>
    <property type="match status" value="1"/>
</dbReference>
<gene>
    <name evidence="9" type="ORF">GGP82_002194</name>
</gene>
<dbReference type="PANTHER" id="PTHR30572">
    <property type="entry name" value="MEMBRANE COMPONENT OF TRANSPORTER-RELATED"/>
    <property type="match status" value="1"/>
</dbReference>
<dbReference type="Pfam" id="PF02687">
    <property type="entry name" value="FtsX"/>
    <property type="match status" value="2"/>
</dbReference>
<feature type="transmembrane region" description="Helical" evidence="6">
    <location>
        <begin position="711"/>
        <end position="734"/>
    </location>
</feature>
<keyword evidence="4 6" id="KW-1133">Transmembrane helix</keyword>
<dbReference type="EMBL" id="JANTYZ010000005">
    <property type="protein sequence ID" value="MCS3865636.1"/>
    <property type="molecule type" value="Genomic_DNA"/>
</dbReference>
<feature type="transmembrane region" description="Helical" evidence="6">
    <location>
        <begin position="429"/>
        <end position="453"/>
    </location>
</feature>
<dbReference type="GO" id="GO:0022857">
    <property type="term" value="F:transmembrane transporter activity"/>
    <property type="evidence" value="ECO:0007669"/>
    <property type="project" value="TreeGrafter"/>
</dbReference>
<evidence type="ECO:0000256" key="5">
    <source>
        <dbReference type="ARBA" id="ARBA00023136"/>
    </source>
</evidence>
<feature type="transmembrane region" description="Helical" evidence="6">
    <location>
        <begin position="336"/>
        <end position="363"/>
    </location>
</feature>
<dbReference type="Pfam" id="PF12704">
    <property type="entry name" value="MacB_PCD"/>
    <property type="match status" value="2"/>
</dbReference>
<protein>
    <submittedName>
        <fullName evidence="9">ABC transport system permease protein</fullName>
    </submittedName>
</protein>